<comment type="caution">
    <text evidence="1">The sequence shown here is derived from an EMBL/GenBank/DDBJ whole genome shotgun (WGS) entry which is preliminary data.</text>
</comment>
<dbReference type="AlphaFoldDB" id="A0A834VPZ2"/>
<proteinExistence type="predicted"/>
<evidence type="ECO:0000313" key="1">
    <source>
        <dbReference type="EMBL" id="KAF7572616.1"/>
    </source>
</evidence>
<dbReference type="RefSeq" id="XP_065963112.1">
    <property type="nucleotide sequence ID" value="XM_066106174.1"/>
</dbReference>
<evidence type="ECO:0000313" key="2">
    <source>
        <dbReference type="Proteomes" id="UP000245464"/>
    </source>
</evidence>
<organism evidence="1 2">
    <name type="scientific">Pyrenophora tritici-repentis</name>
    <dbReference type="NCBI Taxonomy" id="45151"/>
    <lineage>
        <taxon>Eukaryota</taxon>
        <taxon>Fungi</taxon>
        <taxon>Dikarya</taxon>
        <taxon>Ascomycota</taxon>
        <taxon>Pezizomycotina</taxon>
        <taxon>Dothideomycetes</taxon>
        <taxon>Pleosporomycetidae</taxon>
        <taxon>Pleosporales</taxon>
        <taxon>Pleosporineae</taxon>
        <taxon>Pleosporaceae</taxon>
        <taxon>Pyrenophora</taxon>
    </lineage>
</organism>
<name>A0A834VPZ2_9PLEO</name>
<dbReference type="Proteomes" id="UP000245464">
    <property type="component" value="Chromosome 3"/>
</dbReference>
<reference evidence="1" key="1">
    <citation type="journal article" date="2018" name="BMC Genomics">
        <title>Comparative genomics of the wheat fungal pathogen Pyrenophora tritici-repentis reveals chromosomal variations and genome plasticity.</title>
        <authorList>
            <person name="Moolhuijzen P."/>
            <person name="See P.T."/>
            <person name="Hane J.K."/>
            <person name="Shi G."/>
            <person name="Liu Z."/>
            <person name="Oliver R.P."/>
            <person name="Moffat C.S."/>
        </authorList>
    </citation>
    <scope>NUCLEOTIDE SEQUENCE [LARGE SCALE GENOMIC DNA]</scope>
    <source>
        <strain evidence="1">M4</strain>
    </source>
</reference>
<dbReference type="GeneID" id="90955815"/>
<dbReference type="EMBL" id="NQIK02000003">
    <property type="protein sequence ID" value="KAF7572616.1"/>
    <property type="molecule type" value="Genomic_DNA"/>
</dbReference>
<sequence>MPVLFIPLPPFIISPMPAAIEGVAALSAAAAAGSWAYARAMMAATTVALEN</sequence>
<gene>
    <name evidence="1" type="ORF">PtrM4_075210</name>
</gene>
<protein>
    <submittedName>
        <fullName evidence="1">Uncharacterized protein</fullName>
    </submittedName>
</protein>
<accession>A0A834VPZ2</accession>
<dbReference type="KEGG" id="ptrr:90955815"/>